<proteinExistence type="predicted"/>
<dbReference type="EMBL" id="NHRY01000262">
    <property type="protein sequence ID" value="PPQ27143.1"/>
    <property type="molecule type" value="Genomic_DNA"/>
</dbReference>
<feature type="compositionally biased region" description="Low complexity" evidence="1">
    <location>
        <begin position="46"/>
        <end position="57"/>
    </location>
</feature>
<organism evidence="2 3">
    <name type="scientific">Rhodopila globiformis</name>
    <name type="common">Rhodopseudomonas globiformis</name>
    <dbReference type="NCBI Taxonomy" id="1071"/>
    <lineage>
        <taxon>Bacteria</taxon>
        <taxon>Pseudomonadati</taxon>
        <taxon>Pseudomonadota</taxon>
        <taxon>Alphaproteobacteria</taxon>
        <taxon>Acetobacterales</taxon>
        <taxon>Acetobacteraceae</taxon>
        <taxon>Rhodopila</taxon>
    </lineage>
</organism>
<protein>
    <submittedName>
        <fullName evidence="2">Uncharacterized protein</fullName>
    </submittedName>
</protein>
<evidence type="ECO:0000313" key="3">
    <source>
        <dbReference type="Proteomes" id="UP000239724"/>
    </source>
</evidence>
<gene>
    <name evidence="2" type="ORF">CCS01_28095</name>
</gene>
<evidence type="ECO:0000256" key="1">
    <source>
        <dbReference type="SAM" id="MobiDB-lite"/>
    </source>
</evidence>
<dbReference type="AlphaFoldDB" id="A0A2S6MXP9"/>
<comment type="caution">
    <text evidence="2">The sequence shown here is derived from an EMBL/GenBank/DDBJ whole genome shotgun (WGS) entry which is preliminary data.</text>
</comment>
<feature type="compositionally biased region" description="Low complexity" evidence="1">
    <location>
        <begin position="7"/>
        <end position="30"/>
    </location>
</feature>
<name>A0A2S6MXP9_RHOGL</name>
<sequence length="63" mass="6317">MNVSGISSASSYAPSAATQSSASSQAAQSATRMDRDGDYDNNAPDSKAAASSTKTTSLLDIKA</sequence>
<dbReference type="RefSeq" id="WP_104522147.1">
    <property type="nucleotide sequence ID" value="NZ_NHRY01000262.1"/>
</dbReference>
<feature type="region of interest" description="Disordered" evidence="1">
    <location>
        <begin position="1"/>
        <end position="63"/>
    </location>
</feature>
<accession>A0A2S6MXP9</accession>
<dbReference type="Proteomes" id="UP000239724">
    <property type="component" value="Unassembled WGS sequence"/>
</dbReference>
<evidence type="ECO:0000313" key="2">
    <source>
        <dbReference type="EMBL" id="PPQ27143.1"/>
    </source>
</evidence>
<reference evidence="2 3" key="1">
    <citation type="journal article" date="2018" name="Arch. Microbiol.">
        <title>New insights into the metabolic potential of the phototrophic purple bacterium Rhodopila globiformis DSM 161(T) from its draft genome sequence and evidence for a vanadium-dependent nitrogenase.</title>
        <authorList>
            <person name="Imhoff J.F."/>
            <person name="Rahn T."/>
            <person name="Kunzel S."/>
            <person name="Neulinger S.C."/>
        </authorList>
    </citation>
    <scope>NUCLEOTIDE SEQUENCE [LARGE SCALE GENOMIC DNA]</scope>
    <source>
        <strain evidence="2 3">DSM 161</strain>
    </source>
</reference>
<keyword evidence="3" id="KW-1185">Reference proteome</keyword>